<dbReference type="InterPro" id="IPR047546">
    <property type="entry name" value="Rcat_RBR_RNF216"/>
</dbReference>
<comment type="pathway">
    <text evidence="1">Protein modification; protein ubiquitination.</text>
</comment>
<evidence type="ECO:0000256" key="4">
    <source>
        <dbReference type="ARBA" id="ARBA00022737"/>
    </source>
</evidence>
<keyword evidence="3" id="KW-0479">Metal-binding</keyword>
<gene>
    <name evidence="10" type="ORF">FHL15_002509</name>
</gene>
<dbReference type="Proteomes" id="UP000319160">
    <property type="component" value="Unassembled WGS sequence"/>
</dbReference>
<evidence type="ECO:0000256" key="6">
    <source>
        <dbReference type="ARBA" id="ARBA00022786"/>
    </source>
</evidence>
<evidence type="ECO:0000313" key="10">
    <source>
        <dbReference type="EMBL" id="TRX96607.1"/>
    </source>
</evidence>
<evidence type="ECO:0000256" key="7">
    <source>
        <dbReference type="ARBA" id="ARBA00022833"/>
    </source>
</evidence>
<name>A0A553I8T7_9PEZI</name>
<dbReference type="AlphaFoldDB" id="A0A553I8T7"/>
<evidence type="ECO:0000313" key="11">
    <source>
        <dbReference type="Proteomes" id="UP000319160"/>
    </source>
</evidence>
<keyword evidence="7" id="KW-0862">Zinc</keyword>
<accession>A0A553I8T7</accession>
<evidence type="ECO:0000259" key="9">
    <source>
        <dbReference type="PROSITE" id="PS51873"/>
    </source>
</evidence>
<evidence type="ECO:0000256" key="5">
    <source>
        <dbReference type="ARBA" id="ARBA00022771"/>
    </source>
</evidence>
<evidence type="ECO:0000256" key="3">
    <source>
        <dbReference type="ARBA" id="ARBA00022723"/>
    </source>
</evidence>
<feature type="region of interest" description="Disordered" evidence="8">
    <location>
        <begin position="1"/>
        <end position="33"/>
    </location>
</feature>
<keyword evidence="2" id="KW-0808">Transferase</keyword>
<dbReference type="PANTHER" id="PTHR22770:SF47">
    <property type="entry name" value="E3 UBIQUITIN-PROTEIN LIGASE RNF216"/>
    <property type="match status" value="1"/>
</dbReference>
<proteinExistence type="predicted"/>
<feature type="region of interest" description="Disordered" evidence="8">
    <location>
        <begin position="104"/>
        <end position="153"/>
    </location>
</feature>
<dbReference type="InterPro" id="IPR047545">
    <property type="entry name" value="BRcat_RBR_RNF216"/>
</dbReference>
<dbReference type="STRING" id="2512241.A0A553I8T7"/>
<dbReference type="EMBL" id="VFLP01000010">
    <property type="protein sequence ID" value="TRX96607.1"/>
    <property type="molecule type" value="Genomic_DNA"/>
</dbReference>
<keyword evidence="4" id="KW-0677">Repeat</keyword>
<keyword evidence="11" id="KW-1185">Reference proteome</keyword>
<protein>
    <recommendedName>
        <fullName evidence="9">RING-type domain-containing protein</fullName>
    </recommendedName>
</protein>
<organism evidence="10 11">
    <name type="scientific">Xylaria flabelliformis</name>
    <dbReference type="NCBI Taxonomy" id="2512241"/>
    <lineage>
        <taxon>Eukaryota</taxon>
        <taxon>Fungi</taxon>
        <taxon>Dikarya</taxon>
        <taxon>Ascomycota</taxon>
        <taxon>Pezizomycotina</taxon>
        <taxon>Sordariomycetes</taxon>
        <taxon>Xylariomycetidae</taxon>
        <taxon>Xylariales</taxon>
        <taxon>Xylariaceae</taxon>
        <taxon>Xylaria</taxon>
    </lineage>
</organism>
<feature type="compositionally biased region" description="Basic and acidic residues" evidence="8">
    <location>
        <begin position="646"/>
        <end position="659"/>
    </location>
</feature>
<dbReference type="Pfam" id="PF26200">
    <property type="entry name" value="Rcat_RNF216"/>
    <property type="match status" value="1"/>
</dbReference>
<feature type="compositionally biased region" description="Basic and acidic residues" evidence="8">
    <location>
        <begin position="144"/>
        <end position="153"/>
    </location>
</feature>
<feature type="compositionally biased region" description="Polar residues" evidence="8">
    <location>
        <begin position="16"/>
        <end position="30"/>
    </location>
</feature>
<dbReference type="Gene3D" id="1.20.120.1750">
    <property type="match status" value="1"/>
</dbReference>
<feature type="domain" description="RING-type" evidence="9">
    <location>
        <begin position="302"/>
        <end position="511"/>
    </location>
</feature>
<comment type="caution">
    <text evidence="10">The sequence shown here is derived from an EMBL/GenBank/DDBJ whole genome shotgun (WGS) entry which is preliminary data.</text>
</comment>
<dbReference type="SUPFAM" id="SSF57850">
    <property type="entry name" value="RING/U-box"/>
    <property type="match status" value="1"/>
</dbReference>
<dbReference type="GO" id="GO:0008270">
    <property type="term" value="F:zinc ion binding"/>
    <property type="evidence" value="ECO:0007669"/>
    <property type="project" value="UniProtKB-KW"/>
</dbReference>
<dbReference type="GO" id="GO:0016740">
    <property type="term" value="F:transferase activity"/>
    <property type="evidence" value="ECO:0007669"/>
    <property type="project" value="UniProtKB-KW"/>
</dbReference>
<evidence type="ECO:0000256" key="2">
    <source>
        <dbReference type="ARBA" id="ARBA00022679"/>
    </source>
</evidence>
<keyword evidence="5" id="KW-0863">Zinc-finger</keyword>
<dbReference type="InterPro" id="IPR044066">
    <property type="entry name" value="TRIAD_supradom"/>
</dbReference>
<feature type="region of interest" description="Disordered" evidence="8">
    <location>
        <begin position="223"/>
        <end position="248"/>
    </location>
</feature>
<dbReference type="InterPro" id="IPR051628">
    <property type="entry name" value="LUBAC_E3_Ligases"/>
</dbReference>
<feature type="region of interest" description="Disordered" evidence="8">
    <location>
        <begin position="643"/>
        <end position="682"/>
    </location>
</feature>
<evidence type="ECO:0000256" key="8">
    <source>
        <dbReference type="SAM" id="MobiDB-lite"/>
    </source>
</evidence>
<dbReference type="PROSITE" id="PS51873">
    <property type="entry name" value="TRIAD"/>
    <property type="match status" value="1"/>
</dbReference>
<keyword evidence="6" id="KW-0833">Ubl conjugation pathway</keyword>
<dbReference type="CDD" id="cd20339">
    <property type="entry name" value="BRcat_RBR_RNF216"/>
    <property type="match status" value="1"/>
</dbReference>
<dbReference type="CDD" id="cd20353">
    <property type="entry name" value="Rcat_RBR_RNF216"/>
    <property type="match status" value="1"/>
</dbReference>
<feature type="compositionally biased region" description="Polar residues" evidence="8">
    <location>
        <begin position="104"/>
        <end position="115"/>
    </location>
</feature>
<dbReference type="OrthoDB" id="10009520at2759"/>
<evidence type="ECO:0000256" key="1">
    <source>
        <dbReference type="ARBA" id="ARBA00004906"/>
    </source>
</evidence>
<reference evidence="11" key="1">
    <citation type="submission" date="2019-06" db="EMBL/GenBank/DDBJ databases">
        <title>Draft genome sequence of the griseofulvin-producing fungus Xylaria cubensis strain G536.</title>
        <authorList>
            <person name="Mead M.E."/>
            <person name="Raja H.A."/>
            <person name="Steenwyk J.L."/>
            <person name="Knowles S.L."/>
            <person name="Oberlies N.H."/>
            <person name="Rokas A."/>
        </authorList>
    </citation>
    <scope>NUCLEOTIDE SEQUENCE [LARGE SCALE GENOMIC DNA]</scope>
    <source>
        <strain evidence="11">G536</strain>
    </source>
</reference>
<dbReference type="PANTHER" id="PTHR22770">
    <property type="entry name" value="UBIQUITIN CONJUGATING ENZYME 7 INTERACTING PROTEIN-RELATED"/>
    <property type="match status" value="1"/>
</dbReference>
<sequence length="793" mass="88722">MDWTKVDDDDDDDVQMYNSNGVGLPSNGSSGLEMGNYPYPEVIDLDPDSPVQVNFQHDEISCKNDVLVVFPDICPDYLAQLTVQHRYQPDTIVSVILDAQEKTGSYPTKTHTESNPLKRKRDSKSNGPAHNLDHASDDDDNDDDSKSGDECDPECVRSIRRQIAAQGYSAVMRSTEYNALARTLLSQEFPRVPQSFIRASLRPKDSASQKSIFEIYTEIDEQIRNGDNGSKPWQEKKSSTKANPDYTPGRLQTLDMSKYKAREQAAFAEFAAARKLRATKDARIAAEAEEHQNFLRAKNEGQTTDCGICFEECPLNRMVRRKNSRIHLLILMGKYALTCMSMDGCSAGFSRSQRALFLNKKLTIALDRIEQEAVLRMAGIENLETCPICPYAAEYPPVEIDKEFRCENPTCLRVSCRLCRKETHIPKTCAEVDADRGLDARHALEEAMSEALIRRCNLCKNAFVKIDGCNKVRCTKCGTLQCDVCRQTIKDYTHFDDTKRGGKLGQCPLYDQSQGRYEKEVSKAEAEVRKKIVSENPELDEKTLSIPTPDKVYQDTSKREAVFPTFPQPLPVHPGAAFGRDRHAGAARPRLEDVVRPIDLQIHNDNLLGRARYIDPVFPGDRIATAPNPALRPHGITNRANAVHGATREAQRTVTRKEPPATSHRASLGHSNATQTPAPRPLSFGAIMDRVENITKLKFGDARRPGVEVRHPNVVPQLDPFLTMPPPGPFQQHVAQIRQTQTRIPDPTQFQMGIHFPPFAVASGAVNGEGSSVDLTDPMIPLPPDWDFLTREQ</sequence>